<accession>A0ABP9JBF6</accession>
<organism evidence="2 3">
    <name type="scientific">Terrabacter aeriphilus</name>
    <dbReference type="NCBI Taxonomy" id="515662"/>
    <lineage>
        <taxon>Bacteria</taxon>
        <taxon>Bacillati</taxon>
        <taxon>Actinomycetota</taxon>
        <taxon>Actinomycetes</taxon>
        <taxon>Micrococcales</taxon>
        <taxon>Intrasporangiaceae</taxon>
        <taxon>Terrabacter</taxon>
    </lineage>
</organism>
<dbReference type="EMBL" id="BAABIW010000011">
    <property type="protein sequence ID" value="GAA5025172.1"/>
    <property type="molecule type" value="Genomic_DNA"/>
</dbReference>
<feature type="compositionally biased region" description="Basic and acidic residues" evidence="1">
    <location>
        <begin position="216"/>
        <end position="226"/>
    </location>
</feature>
<feature type="region of interest" description="Disordered" evidence="1">
    <location>
        <begin position="194"/>
        <end position="233"/>
    </location>
</feature>
<dbReference type="Gene3D" id="3.40.50.300">
    <property type="entry name" value="P-loop containing nucleotide triphosphate hydrolases"/>
    <property type="match status" value="1"/>
</dbReference>
<feature type="region of interest" description="Disordered" evidence="1">
    <location>
        <begin position="1"/>
        <end position="20"/>
    </location>
</feature>
<gene>
    <name evidence="2" type="ORF">GCM10023258_17930</name>
</gene>
<evidence type="ECO:0008006" key="4">
    <source>
        <dbReference type="Google" id="ProtNLM"/>
    </source>
</evidence>
<evidence type="ECO:0000256" key="1">
    <source>
        <dbReference type="SAM" id="MobiDB-lite"/>
    </source>
</evidence>
<protein>
    <recommendedName>
        <fullName evidence="4">Uridine kinase</fullName>
    </recommendedName>
</protein>
<proteinExistence type="predicted"/>
<evidence type="ECO:0000313" key="2">
    <source>
        <dbReference type="EMBL" id="GAA5025172.1"/>
    </source>
</evidence>
<keyword evidence="3" id="KW-1185">Reference proteome</keyword>
<dbReference type="SUPFAM" id="SSF52540">
    <property type="entry name" value="P-loop containing nucleoside triphosphate hydrolases"/>
    <property type="match status" value="1"/>
</dbReference>
<sequence>MTATVGGAGDEPRPGSRRPSTSLRYAVLCDLAERIVALRPGERVAVAVDGFDGAGKTVLADQLAEVIGALGGPGTGPRDVLRVGIDGFHRPRAQRVARGRGPETFYEDSYDYAAFRSVVVEPFRRGEPVTPAVNDVEADRPVHPDPVPVGADTVLLVDGIFLQRPGLADVWDATVWVEVPFAVSVPRGNARFAAAADQPADQPGDQPGDQPAAQSHDPDPEAESNRRYVGGQRLYLADADPRAHATWVLENTDLDRPVLREHR</sequence>
<evidence type="ECO:0000313" key="3">
    <source>
        <dbReference type="Proteomes" id="UP001500427"/>
    </source>
</evidence>
<reference evidence="3" key="1">
    <citation type="journal article" date="2019" name="Int. J. Syst. Evol. Microbiol.">
        <title>The Global Catalogue of Microorganisms (GCM) 10K type strain sequencing project: providing services to taxonomists for standard genome sequencing and annotation.</title>
        <authorList>
            <consortium name="The Broad Institute Genomics Platform"/>
            <consortium name="The Broad Institute Genome Sequencing Center for Infectious Disease"/>
            <person name="Wu L."/>
            <person name="Ma J."/>
        </authorList>
    </citation>
    <scope>NUCLEOTIDE SEQUENCE [LARGE SCALE GENOMIC DNA]</scope>
    <source>
        <strain evidence="3">JCM 17687</strain>
    </source>
</reference>
<name>A0ABP9JBF6_9MICO</name>
<dbReference type="InterPro" id="IPR027417">
    <property type="entry name" value="P-loop_NTPase"/>
</dbReference>
<feature type="compositionally biased region" description="Low complexity" evidence="1">
    <location>
        <begin position="194"/>
        <end position="214"/>
    </location>
</feature>
<comment type="caution">
    <text evidence="2">The sequence shown here is derived from an EMBL/GenBank/DDBJ whole genome shotgun (WGS) entry which is preliminary data.</text>
</comment>
<dbReference type="RefSeq" id="WP_345507123.1">
    <property type="nucleotide sequence ID" value="NZ_BAABIW010000011.1"/>
</dbReference>
<dbReference type="Proteomes" id="UP001500427">
    <property type="component" value="Unassembled WGS sequence"/>
</dbReference>